<dbReference type="OrthoDB" id="2505418at2759"/>
<dbReference type="EMBL" id="MU167243">
    <property type="protein sequence ID" value="KAG0147826.1"/>
    <property type="molecule type" value="Genomic_DNA"/>
</dbReference>
<feature type="non-terminal residue" evidence="3">
    <location>
        <position position="1"/>
    </location>
</feature>
<reference evidence="3" key="1">
    <citation type="submission" date="2013-11" db="EMBL/GenBank/DDBJ databases">
        <title>Genome sequence of the fusiform rust pathogen reveals effectors for host alternation and coevolution with pine.</title>
        <authorList>
            <consortium name="DOE Joint Genome Institute"/>
            <person name="Smith K."/>
            <person name="Pendleton A."/>
            <person name="Kubisiak T."/>
            <person name="Anderson C."/>
            <person name="Salamov A."/>
            <person name="Aerts A."/>
            <person name="Riley R."/>
            <person name="Clum A."/>
            <person name="Lindquist E."/>
            <person name="Ence D."/>
            <person name="Campbell M."/>
            <person name="Kronenberg Z."/>
            <person name="Feau N."/>
            <person name="Dhillon B."/>
            <person name="Hamelin R."/>
            <person name="Burleigh J."/>
            <person name="Smith J."/>
            <person name="Yandell M."/>
            <person name="Nelson C."/>
            <person name="Grigoriev I."/>
            <person name="Davis J."/>
        </authorList>
    </citation>
    <scope>NUCLEOTIDE SEQUENCE</scope>
    <source>
        <strain evidence="3">G11</strain>
    </source>
</reference>
<feature type="compositionally biased region" description="Low complexity" evidence="2">
    <location>
        <begin position="297"/>
        <end position="318"/>
    </location>
</feature>
<evidence type="ECO:0000313" key="3">
    <source>
        <dbReference type="EMBL" id="KAG0147826.1"/>
    </source>
</evidence>
<name>A0A9P6NQQ1_9BASI</name>
<keyword evidence="1" id="KW-0175">Coiled coil</keyword>
<sequence>HDIDRSTSESGVEKLTDIFRSILGRGYRLRADVKAYDTMITRLEQDMKQDPNCNKIQEDLNHKLNIREQFKTELDSLCRELALNLHKIIINKSENILSDLKPDLGLSDGIRSLENRLPKNQIETEQARKEIKNVLADLIRSNQRQTEEIADLRRQISGDRTSTNQIKNHEHPPDLNQEIQSIKIRLSQLTNQLTELHENFISSLSEDIPNNLQNAIRAIQHSLNSTSQSTIEMHYEKHSNLIQNFINQFNHKLNSIEQILNHHHPINLIPLPQNQVQNTNLSSKDPRLRRLSHNQITNNTTTSEISPSISTPVEPTPTDRSSACAHQ</sequence>
<organism evidence="3 4">
    <name type="scientific">Cronartium quercuum f. sp. fusiforme G11</name>
    <dbReference type="NCBI Taxonomy" id="708437"/>
    <lineage>
        <taxon>Eukaryota</taxon>
        <taxon>Fungi</taxon>
        <taxon>Dikarya</taxon>
        <taxon>Basidiomycota</taxon>
        <taxon>Pucciniomycotina</taxon>
        <taxon>Pucciniomycetes</taxon>
        <taxon>Pucciniales</taxon>
        <taxon>Coleosporiaceae</taxon>
        <taxon>Cronartium</taxon>
    </lineage>
</organism>
<comment type="caution">
    <text evidence="3">The sequence shown here is derived from an EMBL/GenBank/DDBJ whole genome shotgun (WGS) entry which is preliminary data.</text>
</comment>
<accession>A0A9P6NQQ1</accession>
<protein>
    <submittedName>
        <fullName evidence="3">Uncharacterized protein</fullName>
    </submittedName>
</protein>
<dbReference type="Proteomes" id="UP000886653">
    <property type="component" value="Unassembled WGS sequence"/>
</dbReference>
<evidence type="ECO:0000256" key="1">
    <source>
        <dbReference type="SAM" id="Coils"/>
    </source>
</evidence>
<proteinExistence type="predicted"/>
<evidence type="ECO:0000313" key="4">
    <source>
        <dbReference type="Proteomes" id="UP000886653"/>
    </source>
</evidence>
<feature type="coiled-coil region" evidence="1">
    <location>
        <begin position="110"/>
        <end position="155"/>
    </location>
</feature>
<evidence type="ECO:0000256" key="2">
    <source>
        <dbReference type="SAM" id="MobiDB-lite"/>
    </source>
</evidence>
<keyword evidence="4" id="KW-1185">Reference proteome</keyword>
<dbReference type="AlphaFoldDB" id="A0A9P6NQQ1"/>
<gene>
    <name evidence="3" type="ORF">CROQUDRAFT_655606</name>
</gene>
<feature type="region of interest" description="Disordered" evidence="2">
    <location>
        <begin position="294"/>
        <end position="327"/>
    </location>
</feature>